<evidence type="ECO:0000256" key="4">
    <source>
        <dbReference type="SAM" id="MobiDB-lite"/>
    </source>
</evidence>
<dbReference type="SUPFAM" id="SSF53686">
    <property type="entry name" value="Tryptophan synthase beta subunit-like PLP-dependent enzymes"/>
    <property type="match status" value="2"/>
</dbReference>
<keyword evidence="3" id="KW-0456">Lyase</keyword>
<sequence>MTVSYDDVLAAARRIEGRVLRTPVIEIAEGLFLKLEGLQHSGSFKVRGAFNRMLSAAVPAAGVIAASGGNHGLAVAYAARALGLRAEIFVPVVSSPVKVAGLRALGAEVTQTGAIYSEAAEAAAKRAAETGALEVHAYNHPDVVAGQGTLGLELVDQTGGVDTILIAVGGGGFVAGVTVGAGAGAGAGVGAGVRSDAGVGAGAGMGSDTGAGAGAGMGSEASAGVGSDTGAGVGAGMGSEAGAGAGAGAAVGSEAGAGTGGAREGGRRGVREAERDGGRDGAYEGERDGGPNGGQRGWRDGVREDGRRPTIVAVEPELIPTLHEALKAGGPVPVAVSGVAADALGATRLGDVAYDIVSKAGVRSLLVSDDAIEAARRTLWAEYRIAAEHAGATAYAALLSGGYVPARGERVAVVVCGSNTDPATLL</sequence>
<dbReference type="Proteomes" id="UP001597368">
    <property type="component" value="Unassembled WGS sequence"/>
</dbReference>
<dbReference type="InterPro" id="IPR050147">
    <property type="entry name" value="Ser/Thr_Dehydratase"/>
</dbReference>
<dbReference type="PANTHER" id="PTHR48078">
    <property type="entry name" value="THREONINE DEHYDRATASE, MITOCHONDRIAL-RELATED"/>
    <property type="match status" value="1"/>
</dbReference>
<gene>
    <name evidence="6" type="ORF">ACFSKW_41965</name>
</gene>
<keyword evidence="2" id="KW-0663">Pyridoxal phosphate</keyword>
<evidence type="ECO:0000259" key="5">
    <source>
        <dbReference type="Pfam" id="PF00291"/>
    </source>
</evidence>
<feature type="region of interest" description="Disordered" evidence="4">
    <location>
        <begin position="242"/>
        <end position="309"/>
    </location>
</feature>
<dbReference type="PANTHER" id="PTHR48078:SF6">
    <property type="entry name" value="L-THREONINE DEHYDRATASE CATABOLIC TDCB"/>
    <property type="match status" value="1"/>
</dbReference>
<dbReference type="Pfam" id="PF00291">
    <property type="entry name" value="PALP"/>
    <property type="match status" value="2"/>
</dbReference>
<evidence type="ECO:0000313" key="7">
    <source>
        <dbReference type="Proteomes" id="UP001597368"/>
    </source>
</evidence>
<dbReference type="Gene3D" id="3.40.50.1100">
    <property type="match status" value="3"/>
</dbReference>
<feature type="domain" description="Tryptophan synthase beta chain-like PALP" evidence="5">
    <location>
        <begin position="296"/>
        <end position="417"/>
    </location>
</feature>
<dbReference type="InterPro" id="IPR036052">
    <property type="entry name" value="TrpB-like_PALP_sf"/>
</dbReference>
<feature type="compositionally biased region" description="Basic and acidic residues" evidence="4">
    <location>
        <begin position="297"/>
        <end position="308"/>
    </location>
</feature>
<evidence type="ECO:0000256" key="3">
    <source>
        <dbReference type="ARBA" id="ARBA00023239"/>
    </source>
</evidence>
<evidence type="ECO:0000256" key="1">
    <source>
        <dbReference type="ARBA" id="ARBA00001933"/>
    </source>
</evidence>
<evidence type="ECO:0000256" key="2">
    <source>
        <dbReference type="ARBA" id="ARBA00022898"/>
    </source>
</evidence>
<proteinExistence type="predicted"/>
<dbReference type="EMBL" id="JBHUFV010000061">
    <property type="protein sequence ID" value="MFD1938062.1"/>
    <property type="molecule type" value="Genomic_DNA"/>
</dbReference>
<evidence type="ECO:0000313" key="6">
    <source>
        <dbReference type="EMBL" id="MFD1938062.1"/>
    </source>
</evidence>
<name>A0ABW4T9J7_9ACTN</name>
<organism evidence="6 7">
    <name type="scientific">Nonomuraea mangrovi</name>
    <dbReference type="NCBI Taxonomy" id="2316207"/>
    <lineage>
        <taxon>Bacteria</taxon>
        <taxon>Bacillati</taxon>
        <taxon>Actinomycetota</taxon>
        <taxon>Actinomycetes</taxon>
        <taxon>Streptosporangiales</taxon>
        <taxon>Streptosporangiaceae</taxon>
        <taxon>Nonomuraea</taxon>
    </lineage>
</organism>
<comment type="cofactor">
    <cofactor evidence="1">
        <name>pyridoxal 5'-phosphate</name>
        <dbReference type="ChEBI" id="CHEBI:597326"/>
    </cofactor>
</comment>
<protein>
    <submittedName>
        <fullName evidence="6">Pyridoxal-phosphate dependent enzyme</fullName>
    </submittedName>
</protein>
<accession>A0ABW4T9J7</accession>
<feature type="domain" description="Tryptophan synthase beta chain-like PALP" evidence="5">
    <location>
        <begin position="20"/>
        <end position="186"/>
    </location>
</feature>
<keyword evidence="7" id="KW-1185">Reference proteome</keyword>
<feature type="compositionally biased region" description="Gly residues" evidence="4">
    <location>
        <begin position="242"/>
        <end position="263"/>
    </location>
</feature>
<reference evidence="7" key="1">
    <citation type="journal article" date="2019" name="Int. J. Syst. Evol. Microbiol.">
        <title>The Global Catalogue of Microorganisms (GCM) 10K type strain sequencing project: providing services to taxonomists for standard genome sequencing and annotation.</title>
        <authorList>
            <consortium name="The Broad Institute Genomics Platform"/>
            <consortium name="The Broad Institute Genome Sequencing Center for Infectious Disease"/>
            <person name="Wu L."/>
            <person name="Ma J."/>
        </authorList>
    </citation>
    <scope>NUCLEOTIDE SEQUENCE [LARGE SCALE GENOMIC DNA]</scope>
    <source>
        <strain evidence="7">ICMP 6774ER</strain>
    </source>
</reference>
<feature type="compositionally biased region" description="Basic and acidic residues" evidence="4">
    <location>
        <begin position="264"/>
        <end position="289"/>
    </location>
</feature>
<dbReference type="InterPro" id="IPR001926">
    <property type="entry name" value="TrpB-like_PALP"/>
</dbReference>
<comment type="caution">
    <text evidence="6">The sequence shown here is derived from an EMBL/GenBank/DDBJ whole genome shotgun (WGS) entry which is preliminary data.</text>
</comment>
<dbReference type="RefSeq" id="WP_379579793.1">
    <property type="nucleotide sequence ID" value="NZ_JBHUFV010000061.1"/>
</dbReference>